<feature type="domain" description="C2" evidence="8">
    <location>
        <begin position="657"/>
        <end position="782"/>
    </location>
</feature>
<dbReference type="Gene3D" id="1.10.357.50">
    <property type="match status" value="1"/>
</dbReference>
<keyword evidence="6" id="KW-0967">Endosome</keyword>
<feature type="compositionally biased region" description="Pro residues" evidence="7">
    <location>
        <begin position="240"/>
        <end position="253"/>
    </location>
</feature>
<dbReference type="STRING" id="7868.ENSCMIP00000031120"/>
<evidence type="ECO:0000256" key="7">
    <source>
        <dbReference type="SAM" id="MobiDB-lite"/>
    </source>
</evidence>
<reference evidence="12" key="3">
    <citation type="journal article" date="2014" name="Nature">
        <title>Elephant shark genome provides unique insights into gnathostome evolution.</title>
        <authorList>
            <consortium name="International Elephant Shark Genome Sequencing Consortium"/>
            <person name="Venkatesh B."/>
            <person name="Lee A.P."/>
            <person name="Ravi V."/>
            <person name="Maurya A.K."/>
            <person name="Lian M.M."/>
            <person name="Swann J.B."/>
            <person name="Ohta Y."/>
            <person name="Flajnik M.F."/>
            <person name="Sutoh Y."/>
            <person name="Kasahara M."/>
            <person name="Hoon S."/>
            <person name="Gangu V."/>
            <person name="Roy S.W."/>
            <person name="Irimia M."/>
            <person name="Korzh V."/>
            <person name="Kondrychyn I."/>
            <person name="Lim Z.W."/>
            <person name="Tay B.H."/>
            <person name="Tohari S."/>
            <person name="Kong K.W."/>
            <person name="Ho S."/>
            <person name="Lorente-Galdos B."/>
            <person name="Quilez J."/>
            <person name="Marques-Bonet T."/>
            <person name="Raney B.J."/>
            <person name="Ingham P.W."/>
            <person name="Tay A."/>
            <person name="Hillier L.W."/>
            <person name="Minx P."/>
            <person name="Boehm T."/>
            <person name="Wilson R.K."/>
            <person name="Brenner S."/>
            <person name="Warren W.C."/>
        </authorList>
    </citation>
    <scope>NUCLEOTIDE SEQUENCE [LARGE SCALE GENOMIC DNA]</scope>
</reference>
<feature type="region of interest" description="Disordered" evidence="7">
    <location>
        <begin position="183"/>
        <end position="254"/>
    </location>
</feature>
<evidence type="ECO:0000256" key="2">
    <source>
        <dbReference type="ARBA" id="ARBA00004603"/>
    </source>
</evidence>
<dbReference type="GO" id="GO:1905413">
    <property type="term" value="P:regulation of dense core granule exocytosis"/>
    <property type="evidence" value="ECO:0007669"/>
    <property type="project" value="TreeGrafter"/>
</dbReference>
<reference evidence="11" key="5">
    <citation type="submission" date="2025-09" db="UniProtKB">
        <authorList>
            <consortium name="Ensembl"/>
        </authorList>
    </citation>
    <scope>IDENTIFICATION</scope>
</reference>
<dbReference type="GO" id="GO:0006887">
    <property type="term" value="P:exocytosis"/>
    <property type="evidence" value="ECO:0007669"/>
    <property type="project" value="UniProtKB-KW"/>
</dbReference>
<dbReference type="GO" id="GO:0001956">
    <property type="term" value="P:positive regulation of neurotransmitter secretion"/>
    <property type="evidence" value="ECO:0007669"/>
    <property type="project" value="TreeGrafter"/>
</dbReference>
<dbReference type="InParanoid" id="A0A4W3JFU7"/>
<dbReference type="Gene3D" id="1.20.58.1100">
    <property type="match status" value="1"/>
</dbReference>
<dbReference type="PROSITE" id="PS50004">
    <property type="entry name" value="C2"/>
    <property type="match status" value="2"/>
</dbReference>
<proteinExistence type="inferred from homology"/>
<comment type="subcellular location">
    <subcellularLocation>
        <location evidence="1">Cytoplasm</location>
    </subcellularLocation>
    <subcellularLocation>
        <location evidence="2">Late endosome</location>
    </subcellularLocation>
</comment>
<dbReference type="InterPro" id="IPR014772">
    <property type="entry name" value="Munc13_dom-2"/>
</dbReference>
<dbReference type="GO" id="GO:0099503">
    <property type="term" value="C:secretory vesicle"/>
    <property type="evidence" value="ECO:0007669"/>
    <property type="project" value="TreeGrafter"/>
</dbReference>
<name>A0A4W3JFU7_CALMI</name>
<feature type="domain" description="MHD1" evidence="9">
    <location>
        <begin position="377"/>
        <end position="496"/>
    </location>
</feature>
<dbReference type="GO" id="GO:0098793">
    <property type="term" value="C:presynapse"/>
    <property type="evidence" value="ECO:0007669"/>
    <property type="project" value="GOC"/>
</dbReference>
<evidence type="ECO:0000259" key="9">
    <source>
        <dbReference type="PROSITE" id="PS51258"/>
    </source>
</evidence>
<dbReference type="InterPro" id="IPR000008">
    <property type="entry name" value="C2_dom"/>
</dbReference>
<keyword evidence="4" id="KW-0268">Exocytosis</keyword>
<dbReference type="InterPro" id="IPR014770">
    <property type="entry name" value="Munc13_1"/>
</dbReference>
<dbReference type="GO" id="GO:0055038">
    <property type="term" value="C:recycling endosome membrane"/>
    <property type="evidence" value="ECO:0007669"/>
    <property type="project" value="TreeGrafter"/>
</dbReference>
<evidence type="ECO:0000256" key="1">
    <source>
        <dbReference type="ARBA" id="ARBA00004496"/>
    </source>
</evidence>
<reference evidence="12" key="2">
    <citation type="journal article" date="2007" name="PLoS Biol.">
        <title>Survey sequencing and comparative analysis of the elephant shark (Callorhinchus milii) genome.</title>
        <authorList>
            <person name="Venkatesh B."/>
            <person name="Kirkness E.F."/>
            <person name="Loh Y.H."/>
            <person name="Halpern A.L."/>
            <person name="Lee A.P."/>
            <person name="Johnson J."/>
            <person name="Dandona N."/>
            <person name="Viswanathan L.D."/>
            <person name="Tay A."/>
            <person name="Venter J.C."/>
            <person name="Strausberg R.L."/>
            <person name="Brenner S."/>
        </authorList>
    </citation>
    <scope>NUCLEOTIDE SEQUENCE [LARGE SCALE GENOMIC DNA]</scope>
</reference>
<dbReference type="PROSITE" id="PS51258">
    <property type="entry name" value="MHD1"/>
    <property type="match status" value="1"/>
</dbReference>
<evidence type="ECO:0000256" key="3">
    <source>
        <dbReference type="ARBA" id="ARBA00005823"/>
    </source>
</evidence>
<evidence type="ECO:0000259" key="10">
    <source>
        <dbReference type="PROSITE" id="PS51259"/>
    </source>
</evidence>
<dbReference type="SMART" id="SM00239">
    <property type="entry name" value="C2"/>
    <property type="match status" value="2"/>
</dbReference>
<dbReference type="Gene3D" id="2.60.40.150">
    <property type="entry name" value="C2 domain"/>
    <property type="match status" value="2"/>
</dbReference>
<dbReference type="GO" id="GO:0032588">
    <property type="term" value="C:trans-Golgi network membrane"/>
    <property type="evidence" value="ECO:0007669"/>
    <property type="project" value="TreeGrafter"/>
</dbReference>
<reference evidence="12" key="1">
    <citation type="journal article" date="2006" name="Science">
        <title>Ancient noncoding elements conserved in the human genome.</title>
        <authorList>
            <person name="Venkatesh B."/>
            <person name="Kirkness E.F."/>
            <person name="Loh Y.H."/>
            <person name="Halpern A.L."/>
            <person name="Lee A.P."/>
            <person name="Johnson J."/>
            <person name="Dandona N."/>
            <person name="Viswanathan L.D."/>
            <person name="Tay A."/>
            <person name="Venter J.C."/>
            <person name="Strausberg R.L."/>
            <person name="Brenner S."/>
        </authorList>
    </citation>
    <scope>NUCLEOTIDE SEQUENCE [LARGE SCALE GENOMIC DNA]</scope>
</reference>
<comment type="similarity">
    <text evidence="3">Belongs to the unc-13 family.</text>
</comment>
<evidence type="ECO:0000313" key="11">
    <source>
        <dbReference type="Ensembl" id="ENSCMIP00000031120.1"/>
    </source>
</evidence>
<feature type="compositionally biased region" description="Low complexity" evidence="7">
    <location>
        <begin position="360"/>
        <end position="389"/>
    </location>
</feature>
<keyword evidence="5" id="KW-0963">Cytoplasm</keyword>
<evidence type="ECO:0000259" key="8">
    <source>
        <dbReference type="PROSITE" id="PS50004"/>
    </source>
</evidence>
<accession>A0A4W3JFU7</accession>
<organism evidence="11 12">
    <name type="scientific">Callorhinchus milii</name>
    <name type="common">Ghost shark</name>
    <dbReference type="NCBI Taxonomy" id="7868"/>
    <lineage>
        <taxon>Eukaryota</taxon>
        <taxon>Metazoa</taxon>
        <taxon>Chordata</taxon>
        <taxon>Craniata</taxon>
        <taxon>Vertebrata</taxon>
        <taxon>Chondrichthyes</taxon>
        <taxon>Holocephali</taxon>
        <taxon>Chimaeriformes</taxon>
        <taxon>Callorhinchidae</taxon>
        <taxon>Callorhinchus</taxon>
    </lineage>
</organism>
<dbReference type="PROSITE" id="PS51259">
    <property type="entry name" value="MHD2"/>
    <property type="match status" value="1"/>
</dbReference>
<dbReference type="PANTHER" id="PTHR45999:SF1">
    <property type="entry name" value="BAI1-ASSOCIATED PROTEIN 3"/>
    <property type="match status" value="1"/>
</dbReference>
<dbReference type="Proteomes" id="UP000314986">
    <property type="component" value="Unassembled WGS sequence"/>
</dbReference>
<feature type="compositionally biased region" description="Basic and acidic residues" evidence="7">
    <location>
        <begin position="495"/>
        <end position="518"/>
    </location>
</feature>
<dbReference type="InterPro" id="IPR052095">
    <property type="entry name" value="UNC-13_domain"/>
</dbReference>
<feature type="region of interest" description="Disordered" evidence="7">
    <location>
        <begin position="495"/>
        <end position="531"/>
    </location>
</feature>
<keyword evidence="12" id="KW-1185">Reference proteome</keyword>
<reference evidence="11" key="4">
    <citation type="submission" date="2025-08" db="UniProtKB">
        <authorList>
            <consortium name="Ensembl"/>
        </authorList>
    </citation>
    <scope>IDENTIFICATION</scope>
</reference>
<dbReference type="GO" id="GO:0031902">
    <property type="term" value="C:late endosome membrane"/>
    <property type="evidence" value="ECO:0007669"/>
    <property type="project" value="TreeGrafter"/>
</dbReference>
<evidence type="ECO:0000256" key="4">
    <source>
        <dbReference type="ARBA" id="ARBA00022483"/>
    </source>
</evidence>
<evidence type="ECO:0000313" key="12">
    <source>
        <dbReference type="Proteomes" id="UP000314986"/>
    </source>
</evidence>
<feature type="domain" description="MHD2" evidence="10">
    <location>
        <begin position="537"/>
        <end position="642"/>
    </location>
</feature>
<dbReference type="PRINTS" id="PR01217">
    <property type="entry name" value="PRICHEXTENSN"/>
</dbReference>
<feature type="region of interest" description="Disordered" evidence="7">
    <location>
        <begin position="347"/>
        <end position="393"/>
    </location>
</feature>
<feature type="compositionally biased region" description="Pro residues" evidence="7">
    <location>
        <begin position="194"/>
        <end position="213"/>
    </location>
</feature>
<dbReference type="InterPro" id="IPR035892">
    <property type="entry name" value="C2_domain_sf"/>
</dbReference>
<sequence length="826" mass="93435">MLQRAKAAKPPSFGMRVTVVEARNLMAKDANGFSDPYCMLGIMVGPATREHEERKERRFSFRRKKEKMEKRASVREGLPAKYIQVTEVKPSTLNPVWNHSYVFELDDIQSDQLHLDIWYVDHDDEVSVAEACKKLNEVSSFKGMGRYFKQIVKSARTNREATSAEDNADDFLGCLNIPINVGRGRDPQTLAAPHPLPSTPPPTAPLPSPPPRHGLPAHLTLTPRSASPPDHSPSTQSPPTHCPPLGPPDPQLPPILEWQAYSKHHQSRSMDYAFLLQLLLNLEEKWEPGDFSREQEQALAQSFSMFSEYTWALLHKLRQVFPFNITVALRRLELILRYWPRPHPHCPAPTHTSPPPLSSPTPTTRTPLPSPTPTTRTPLPSPTPTTRTPLPGPADSKSLALVGFHDWFQSSINKWLQIVHKKSCERIRKAVEMDQLEPVDSLSRHSSSAVDVVTCFSQIRNFWLQLAWPDPMGAFIFITRITDVSNWEGVRERDCAGKRGRERETGREGERGREEDIVKAGGGEGGREADSLTPCCPQAVSPLMKFLDDNLMILSEWLVRENLSRILSALWKLLLDLIEEILAENRGLSMEFYGRFHFTLEALVEFFHAEGQGLSLEELRNKEYQEELRLNKCTTRQLIEQFFLDKLHQQKSMEHSPYGTLVIKLYYNTIDHKLHVLVLHATNLIALDSNGLSDPFVIVHLAPHHSFPGVKGHRTQVKTKTLHPVYDEHFHFTVSVEQCRLRAACIHLTVMDHDWLSTNDFAGEAVSPLGQVPGLDGVLVPGGLKNTPALTLKLTHPGSRGNMLEGRSEDREAHDFIKKLKELERS</sequence>
<dbReference type="GO" id="GO:0000149">
    <property type="term" value="F:SNARE binding"/>
    <property type="evidence" value="ECO:0007669"/>
    <property type="project" value="TreeGrafter"/>
</dbReference>
<dbReference type="Pfam" id="PF00168">
    <property type="entry name" value="C2"/>
    <property type="match status" value="3"/>
</dbReference>
<dbReference type="GeneTree" id="ENSGT00730000110939"/>
<dbReference type="Ensembl" id="ENSCMIT00000031595.1">
    <property type="protein sequence ID" value="ENSCMIP00000031120.1"/>
    <property type="gene ID" value="ENSCMIG00000013382.1"/>
</dbReference>
<dbReference type="GO" id="GO:0005886">
    <property type="term" value="C:plasma membrane"/>
    <property type="evidence" value="ECO:0007669"/>
    <property type="project" value="TreeGrafter"/>
</dbReference>
<evidence type="ECO:0000256" key="5">
    <source>
        <dbReference type="ARBA" id="ARBA00022490"/>
    </source>
</evidence>
<dbReference type="SUPFAM" id="SSF49562">
    <property type="entry name" value="C2 domain (Calcium/lipid-binding domain, CaLB)"/>
    <property type="match status" value="2"/>
</dbReference>
<protein>
    <submittedName>
        <fullName evidence="11">BAI1 associated protein 3</fullName>
    </submittedName>
</protein>
<evidence type="ECO:0000256" key="6">
    <source>
        <dbReference type="ARBA" id="ARBA00022753"/>
    </source>
</evidence>
<feature type="domain" description="C2" evidence="8">
    <location>
        <begin position="1"/>
        <end position="148"/>
    </location>
</feature>
<dbReference type="PANTHER" id="PTHR45999">
    <property type="entry name" value="UNC-13-4A, ISOFORM B"/>
    <property type="match status" value="1"/>
</dbReference>
<dbReference type="AlphaFoldDB" id="A0A4W3JFU7"/>
<dbReference type="CDD" id="cd04009">
    <property type="entry name" value="C2B_Munc13-like"/>
    <property type="match status" value="1"/>
</dbReference>